<reference evidence="2 3" key="1">
    <citation type="submission" date="2022-08" db="EMBL/GenBank/DDBJ databases">
        <title>Genome Sequence of the sulphate-reducing bacterium, Pseudodesulfovibrio sp. SYK.</title>
        <authorList>
            <person name="Kondo R."/>
            <person name="Kataoka T."/>
        </authorList>
    </citation>
    <scope>NUCLEOTIDE SEQUENCE [LARGE SCALE GENOMIC DNA]</scope>
    <source>
        <strain evidence="2 3">SYK</strain>
    </source>
</reference>
<evidence type="ECO:0000313" key="3">
    <source>
        <dbReference type="Proteomes" id="UP001317742"/>
    </source>
</evidence>
<evidence type="ECO:0008006" key="4">
    <source>
        <dbReference type="Google" id="ProtNLM"/>
    </source>
</evidence>
<feature type="chain" id="PRO_5045476147" description="Transporter" evidence="1">
    <location>
        <begin position="26"/>
        <end position="347"/>
    </location>
</feature>
<dbReference type="Pfam" id="PF13557">
    <property type="entry name" value="Phenol_MetA_deg"/>
    <property type="match status" value="1"/>
</dbReference>
<protein>
    <recommendedName>
        <fullName evidence="4">Transporter</fullName>
    </recommendedName>
</protein>
<keyword evidence="1" id="KW-0732">Signal</keyword>
<feature type="signal peptide" evidence="1">
    <location>
        <begin position="1"/>
        <end position="25"/>
    </location>
</feature>
<organism evidence="2 3">
    <name type="scientific">Pseudodesulfovibrio nedwellii</name>
    <dbReference type="NCBI Taxonomy" id="2973072"/>
    <lineage>
        <taxon>Bacteria</taxon>
        <taxon>Pseudomonadati</taxon>
        <taxon>Thermodesulfobacteriota</taxon>
        <taxon>Desulfovibrionia</taxon>
        <taxon>Desulfovibrionales</taxon>
        <taxon>Desulfovibrionaceae</taxon>
    </lineage>
</organism>
<evidence type="ECO:0000256" key="1">
    <source>
        <dbReference type="SAM" id="SignalP"/>
    </source>
</evidence>
<name>A0ABM8B4G2_9BACT</name>
<sequence>MKRLLAIMAVVTCLILGEGASLVHAGPVMGGGSDSEAALKDRPDTKPVKCVGLINMSNGIVLPKGKVTASIKYRYVHKDSLYDGSEEKHGNYGGKYDRVNQGLQFTAKAGLFEDFEARVMVPFWDKELKRKAGNPPTSTGTDSVSGLGDVVVMGRYALMSQRKGDWMSVALGAGIKLPTGDPDHENDFPFSNAHKYIGPGGQLGTGSWDPKIELGATKFVDRSRFDMHFMYTIPGDGAHGSRKGKQFKYNFGYGYALNKYFDLELELNGVEQERHRYDNEIAKSTGGHTIYITPGIHWKMAEKCHLSLGVPVVVYRDLNGYSADPDRNSRYGLGEDFQVVTRLAFSF</sequence>
<evidence type="ECO:0000313" key="2">
    <source>
        <dbReference type="EMBL" id="BDQ38719.1"/>
    </source>
</evidence>
<proteinExistence type="predicted"/>
<dbReference type="Proteomes" id="UP001317742">
    <property type="component" value="Chromosome"/>
</dbReference>
<gene>
    <name evidence="2" type="ORF">SYK_30790</name>
</gene>
<dbReference type="InterPro" id="IPR025737">
    <property type="entry name" value="FApF"/>
</dbReference>
<accession>A0ABM8B4G2</accession>
<dbReference type="EMBL" id="AP026709">
    <property type="protein sequence ID" value="BDQ38719.1"/>
    <property type="molecule type" value="Genomic_DNA"/>
</dbReference>
<keyword evidence="3" id="KW-1185">Reference proteome</keyword>